<feature type="region of interest" description="Disordered" evidence="1">
    <location>
        <begin position="1497"/>
        <end position="1527"/>
    </location>
</feature>
<dbReference type="OrthoDB" id="386089at2759"/>
<dbReference type="Proteomes" id="UP000092716">
    <property type="component" value="Chromosome 8"/>
</dbReference>
<name>A0A1B1DXU0_9APIC</name>
<organism evidence="2 3">
    <name type="scientific">Plasmodium coatneyi</name>
    <dbReference type="NCBI Taxonomy" id="208452"/>
    <lineage>
        <taxon>Eukaryota</taxon>
        <taxon>Sar</taxon>
        <taxon>Alveolata</taxon>
        <taxon>Apicomplexa</taxon>
        <taxon>Aconoidasida</taxon>
        <taxon>Haemosporida</taxon>
        <taxon>Plasmodiidae</taxon>
        <taxon>Plasmodium</taxon>
    </lineage>
</organism>
<protein>
    <submittedName>
        <fullName evidence="2">Uncharacterized protein</fullName>
    </submittedName>
</protein>
<feature type="compositionally biased region" description="Low complexity" evidence="1">
    <location>
        <begin position="1295"/>
        <end position="1305"/>
    </location>
</feature>
<feature type="region of interest" description="Disordered" evidence="1">
    <location>
        <begin position="1260"/>
        <end position="1315"/>
    </location>
</feature>
<feature type="region of interest" description="Disordered" evidence="1">
    <location>
        <begin position="282"/>
        <end position="309"/>
    </location>
</feature>
<feature type="compositionally biased region" description="Basic and acidic residues" evidence="1">
    <location>
        <begin position="932"/>
        <end position="942"/>
    </location>
</feature>
<dbReference type="RefSeq" id="XP_019914326.1">
    <property type="nucleotide sequence ID" value="XM_020059004.1"/>
</dbReference>
<evidence type="ECO:0000313" key="3">
    <source>
        <dbReference type="Proteomes" id="UP000092716"/>
    </source>
</evidence>
<feature type="compositionally biased region" description="Basic and acidic residues" evidence="1">
    <location>
        <begin position="1269"/>
        <end position="1294"/>
    </location>
</feature>
<feature type="region of interest" description="Disordered" evidence="1">
    <location>
        <begin position="793"/>
        <end position="984"/>
    </location>
</feature>
<feature type="compositionally biased region" description="Low complexity" evidence="1">
    <location>
        <begin position="414"/>
        <end position="427"/>
    </location>
</feature>
<feature type="compositionally biased region" description="Polar residues" evidence="1">
    <location>
        <begin position="763"/>
        <end position="776"/>
    </location>
</feature>
<feature type="region of interest" description="Disordered" evidence="1">
    <location>
        <begin position="726"/>
        <end position="776"/>
    </location>
</feature>
<dbReference type="EMBL" id="CP016246">
    <property type="protein sequence ID" value="ANQ07631.1"/>
    <property type="molecule type" value="Genomic_DNA"/>
</dbReference>
<gene>
    <name evidence="2" type="ORF">PCOAH_00021970</name>
</gene>
<feature type="compositionally biased region" description="Basic and acidic residues" evidence="1">
    <location>
        <begin position="887"/>
        <end position="906"/>
    </location>
</feature>
<reference evidence="3" key="1">
    <citation type="submission" date="2016-06" db="EMBL/GenBank/DDBJ databases">
        <title>First high quality genome sequence of Plasmodium coatneyi using continuous long reads from single molecule, real-time sequencing.</title>
        <authorList>
            <person name="Chien J.-T."/>
            <person name="Pakala S.B."/>
            <person name="Geraldo J.A."/>
            <person name="Lapp S.A."/>
            <person name="Barnwell J.W."/>
            <person name="Kissinger J.C."/>
            <person name="Galinski M.R."/>
            <person name="Humphrey J.C."/>
        </authorList>
    </citation>
    <scope>NUCLEOTIDE SEQUENCE [LARGE SCALE GENOMIC DNA]</scope>
    <source>
        <strain evidence="3">Hackeri</strain>
    </source>
</reference>
<feature type="region of interest" description="Disordered" evidence="1">
    <location>
        <begin position="379"/>
        <end position="427"/>
    </location>
</feature>
<feature type="compositionally biased region" description="Basic and acidic residues" evidence="1">
    <location>
        <begin position="793"/>
        <end position="806"/>
    </location>
</feature>
<evidence type="ECO:0000256" key="1">
    <source>
        <dbReference type="SAM" id="MobiDB-lite"/>
    </source>
</evidence>
<feature type="compositionally biased region" description="Polar residues" evidence="1">
    <location>
        <begin position="738"/>
        <end position="751"/>
    </location>
</feature>
<feature type="compositionally biased region" description="Polar residues" evidence="1">
    <location>
        <begin position="1364"/>
        <end position="1380"/>
    </location>
</feature>
<feature type="compositionally biased region" description="Basic and acidic residues" evidence="1">
    <location>
        <begin position="1498"/>
        <end position="1527"/>
    </location>
</feature>
<feature type="compositionally biased region" description="Basic residues" evidence="1">
    <location>
        <begin position="907"/>
        <end position="917"/>
    </location>
</feature>
<sequence>MFFSVEKEDNSEGMTKCKLEEEGVTPLSDVASRDMKGVLNDHLMKQNSNTMGKETTMIKKNEHTESASNEKNRRKENVETPMQYTISMLDEFVSKTSEYSKLFMSHFNEEESHIVEKGNSTNLLVDQTGIGQVEGEQNDHSGKDSHMVQNREKENIMTEFHRTMFSTEYNENDTKNDCYMGNCKEEEILHESNNVYSCYSSHAFDQIDNTTTFKGANQSEETSGDANLNGGKNQNGMLLHAEKNEETVKGEDIPTDEEAKGERYSTYSTGKSNTYDYIEKYSDEEMSEEAKEEEPLKGELKNEKEELQMSNTIGKPALSNKSLEELNYSNRKSPSPSLIEKGSLLDISSIADEARKRVYAELGYNLSDMNSLCVPLKGNNKGKDVEDVSSGKSDMDTMQKESKPDEALQLPHVGSDSCSESGGSSRNGSAELEKIFTKYQFEVSHVSKYFDFEKNEQKEGVNVVDDVVDKVVEEEHAHVENEDETHPFNMDALKGTSSMNFSCEEESVNLDVYSTNYITEDVLKSMLNIKEERITFETFKNACSDVNYEINLSNVELLYNAILRHRNGSAKEEHMKDCSPNSDEENLEKKCTGEEKNEEEKYITLADIKSYIIERNEKNSNYFNEIMKMVVHFNNILLLMRSNNHLDVEDKLLFELLSLKFASLFNEILHVQNNFDSLIKHINEIIKLILLEEDSKKRTLKDIISDYLTSQKILVHKNELLSQMSGARHTEAGEDVAENTSVEGNTSPDQQTEGKDSPMINEQGDTTSATKLIDAENNTRNLTKDIIMGEIKNTKEEGARNDDTKKHSTACTKRKGKRLGTPFHKELAHSSGTSAMSGSNGVSGKTGGGNANPSDNKSNTNLTQTGAKPATCKNAKLNESMIRKTRQKQEGTKGLTKSEEENEKNKKMNKAKKAKKSNKGETADETNSSDLTDGKKKNELAKNLKQKKTAAISKNVEEKTAMDAKKVGTSEKGEKGPKSTDEIKGKSKIFWPNNFTTKKENLDQAKNKKVDSRATLNFNYPKYSRDGSIHAVENYMKRYGSTSASVATATAGLANAHLVQQSKGAPQMRCLHKKGNPGMSSLSSAHMHSVSVNSAYGRANIPNGVAPYEVKTQDRASMTNLPNFNDTYKMQMGKSPLGGLHPVQEMKSENYLWREVQGKSSHQNRSYDFIYNYSGQLAQVKNRNDNLPTVSGKVAETVTGVKLPEGKTNPANIAVANLTKGSNQLWGQQKTQVGVSKEDTLLEKPKVNLGEADEKHVMGIASAEQPNQLKKESKDSNDGKTFERCENDPLKEKSANPINAANPPNHTDGNPSFLQSKLMDSKRTSNMNHFRRQTPFTDKRYSNGYNKMMNPNVYSGFRRNMKSSNDTNNGFLHAQGSTHASRYASAKSNENLEHINQGAKKKDNQDVANSNNLESNLKNLTNFKKLANLKNLINLGNGFSEKKLSPGDEASGKNGIETKSAYNRFTEIVTNKIKNFTLRNSKSVRCTTTNESVPVCKDTYEGKKDNKSGEMKEGDNKPEESNAKEVHGNTNSYESCFANENSNYLCDNKKGGNIVSNLMGQINFFQRKCASGKGGANDEEESQSGEASQMQEEDQSGGIAKPNCDSAETEEGEGKSPGTDSTNKPSEQKDNDKVKNNLCKMKTQDGGKKRVNSMFTRKSHALGAANGRIGGVHGGAPLNSRPGNYAAAHLSNYASVHLNHPSGIPNWKNSTNGAISGTKCYSEISNDQMQTGSNVAFAPNRSVKIAEGSHKTNYNFRTGSATPTHYAARSSYEAFALNGAPVPIGTKKNNSHFVHNNQPSGEFLFPFQKRNSTLHNPMSVAKFQEHQKKVANSVEMEKNFLNMCELNAKQHIPFTNDNRCVFRSEQMNQTGHHWTKADFINEMSKMEQHSNAKKTFINPFIEAEPALKGMGSIHLSNNTMVGNQNARHQDNNYPFFKEKLTSLQEKRNSNVPMGSFNLHSSQEKLNRNCVLKTASMHENLALKSSSQGWRGNAYQMGANYMQPSVVNYAPHSGTTCMPNTRIHLLPNSSTQYAPQNAPVNHFNPANLWNPQSFTKETVPLHKNEGNVSVVPNFLNAYHKGTPSNDMHNVHPTIDESNLSIEQLMKIPGVQLGKNYIQDIDICSDWLKFNDYDKKVIKQSLMNSLENNNYKSYMDSTQFTKGFFPTVKQV</sequence>
<feature type="compositionally biased region" description="Basic and acidic residues" evidence="1">
    <location>
        <begin position="955"/>
        <end position="984"/>
    </location>
</feature>
<proteinExistence type="predicted"/>
<evidence type="ECO:0000313" key="2">
    <source>
        <dbReference type="EMBL" id="ANQ07631.1"/>
    </source>
</evidence>
<feature type="compositionally biased region" description="Basic and acidic residues" evidence="1">
    <location>
        <begin position="1626"/>
        <end position="1635"/>
    </location>
</feature>
<accession>A0A1B1DXU0</accession>
<feature type="compositionally biased region" description="Basic and acidic residues" evidence="1">
    <location>
        <begin position="393"/>
        <end position="406"/>
    </location>
</feature>
<feature type="compositionally biased region" description="Polar residues" evidence="1">
    <location>
        <begin position="853"/>
        <end position="866"/>
    </location>
</feature>
<dbReference type="VEuPathDB" id="PlasmoDB:PCOAH_00021970"/>
<keyword evidence="3" id="KW-1185">Reference proteome</keyword>
<feature type="region of interest" description="Disordered" evidence="1">
    <location>
        <begin position="1364"/>
        <end position="1386"/>
    </location>
</feature>
<feature type="compositionally biased region" description="Basic and acidic residues" evidence="1">
    <location>
        <begin position="293"/>
        <end position="307"/>
    </location>
</feature>
<feature type="region of interest" description="Disordered" evidence="1">
    <location>
        <begin position="1570"/>
        <end position="1648"/>
    </location>
</feature>
<feature type="region of interest" description="Disordered" evidence="1">
    <location>
        <begin position="59"/>
        <end position="78"/>
    </location>
</feature>
<dbReference type="GeneID" id="30908923"/>
<dbReference type="KEGG" id="pcot:PCOAH_00021970"/>